<name>R7TDY9_CAPTE</name>
<dbReference type="EMBL" id="AMQN01000380">
    <property type="status" value="NOT_ANNOTATED_CDS"/>
    <property type="molecule type" value="Genomic_DNA"/>
</dbReference>
<dbReference type="AlphaFoldDB" id="R7TDY9"/>
<accession>R7TDY9</accession>
<evidence type="ECO:0000313" key="3">
    <source>
        <dbReference type="Proteomes" id="UP000014760"/>
    </source>
</evidence>
<dbReference type="STRING" id="283909.R7TDY9"/>
<reference evidence="2" key="3">
    <citation type="submission" date="2015-06" db="UniProtKB">
        <authorList>
            <consortium name="EnsemblMetazoa"/>
        </authorList>
    </citation>
    <scope>IDENTIFICATION</scope>
</reference>
<reference evidence="3" key="1">
    <citation type="submission" date="2012-12" db="EMBL/GenBank/DDBJ databases">
        <authorList>
            <person name="Hellsten U."/>
            <person name="Grimwood J."/>
            <person name="Chapman J.A."/>
            <person name="Shapiro H."/>
            <person name="Aerts A."/>
            <person name="Otillar R.P."/>
            <person name="Terry A.Y."/>
            <person name="Boore J.L."/>
            <person name="Simakov O."/>
            <person name="Marletaz F."/>
            <person name="Cho S.-J."/>
            <person name="Edsinger-Gonzales E."/>
            <person name="Havlak P."/>
            <person name="Kuo D.-H."/>
            <person name="Larsson T."/>
            <person name="Lv J."/>
            <person name="Arendt D."/>
            <person name="Savage R."/>
            <person name="Osoegawa K."/>
            <person name="de Jong P."/>
            <person name="Lindberg D.R."/>
            <person name="Seaver E.C."/>
            <person name="Weisblat D.A."/>
            <person name="Putnam N.H."/>
            <person name="Grigoriev I.V."/>
            <person name="Rokhsar D.S."/>
        </authorList>
    </citation>
    <scope>NUCLEOTIDE SEQUENCE</scope>
    <source>
        <strain evidence="3">I ESC-2004</strain>
    </source>
</reference>
<dbReference type="HOGENOM" id="CLU_032947_0_0_1"/>
<protein>
    <submittedName>
        <fullName evidence="1 2">Uncharacterized protein</fullName>
    </submittedName>
</protein>
<sequence length="554" mass="64075">MIRKLDEFNLRGKFCKLTYYSETQGYADLARFICVKVLLNFIVIANQCQRYPFGPRKFGVNGYSMTSIRSNRLSMEETKYPEEAPPDYDLVMSSPDFDKVPPPPEYEPPTLQGVVGVEWTQKLENPVSQIPRLVYADFLPKCRVEGNHKLRILPVFEDFTTLMSILNDWLMKNPAYQVVRAESIERKVDQTGQWEFDSMLYFQAAFGKTTYIRGIRVWLVPNVDQQPPQQLWYMNVLPKCRMVSMMNHSMYMSRRRHCHHMASMYIPQFENLDATLAKVNEKLAAEALPGSILTVECVDMKYSDFFKPGSFNPDEGHWTEEKADMKIFITMLRMFFVRGQPSPNQEIGFEDFAPACMPMNSRLGKPKFEEYPNLWKRASEWLQTTQGIRVTNLQTVNCRVSLSCFNAEPHLDTKKTYAIVGGESISVNVLRVAYLKKPQETQKICLTSRAFLPVRKGPKDFESMWETVQRINAWLHFTGVKVIGVDTIILGIDPMVKREINPEETRQIVYPSSGQHWLSVIRLYFDGEFVEPPESDLPPACKWTGQEARAVLYL</sequence>
<dbReference type="Proteomes" id="UP000014760">
    <property type="component" value="Unassembled WGS sequence"/>
</dbReference>
<evidence type="ECO:0000313" key="2">
    <source>
        <dbReference type="EnsemblMetazoa" id="CapteP228730"/>
    </source>
</evidence>
<proteinExistence type="predicted"/>
<dbReference type="EnsemblMetazoa" id="CapteT228730">
    <property type="protein sequence ID" value="CapteP228730"/>
    <property type="gene ID" value="CapteG228730"/>
</dbReference>
<organism evidence="1">
    <name type="scientific">Capitella teleta</name>
    <name type="common">Polychaete worm</name>
    <dbReference type="NCBI Taxonomy" id="283909"/>
    <lineage>
        <taxon>Eukaryota</taxon>
        <taxon>Metazoa</taxon>
        <taxon>Spiralia</taxon>
        <taxon>Lophotrochozoa</taxon>
        <taxon>Annelida</taxon>
        <taxon>Polychaeta</taxon>
        <taxon>Sedentaria</taxon>
        <taxon>Scolecida</taxon>
        <taxon>Capitellidae</taxon>
        <taxon>Capitella</taxon>
    </lineage>
</organism>
<dbReference type="OMA" id="YPFQEPH"/>
<gene>
    <name evidence="1" type="ORF">CAPTEDRAFT_228730</name>
</gene>
<reference evidence="1 3" key="2">
    <citation type="journal article" date="2013" name="Nature">
        <title>Insights into bilaterian evolution from three spiralian genomes.</title>
        <authorList>
            <person name="Simakov O."/>
            <person name="Marletaz F."/>
            <person name="Cho S.J."/>
            <person name="Edsinger-Gonzales E."/>
            <person name="Havlak P."/>
            <person name="Hellsten U."/>
            <person name="Kuo D.H."/>
            <person name="Larsson T."/>
            <person name="Lv J."/>
            <person name="Arendt D."/>
            <person name="Savage R."/>
            <person name="Osoegawa K."/>
            <person name="de Jong P."/>
            <person name="Grimwood J."/>
            <person name="Chapman J.A."/>
            <person name="Shapiro H."/>
            <person name="Aerts A."/>
            <person name="Otillar R.P."/>
            <person name="Terry A.Y."/>
            <person name="Boore J.L."/>
            <person name="Grigoriev I.V."/>
            <person name="Lindberg D.R."/>
            <person name="Seaver E.C."/>
            <person name="Weisblat D.A."/>
            <person name="Putnam N.H."/>
            <person name="Rokhsar D.S."/>
        </authorList>
    </citation>
    <scope>NUCLEOTIDE SEQUENCE</scope>
    <source>
        <strain evidence="1 3">I ESC-2004</strain>
    </source>
</reference>
<evidence type="ECO:0000313" key="1">
    <source>
        <dbReference type="EMBL" id="ELT91973.1"/>
    </source>
</evidence>
<dbReference type="EMBL" id="KB310317">
    <property type="protein sequence ID" value="ELT91973.1"/>
    <property type="molecule type" value="Genomic_DNA"/>
</dbReference>
<dbReference type="OrthoDB" id="9992480at2759"/>
<keyword evidence="3" id="KW-1185">Reference proteome</keyword>